<dbReference type="Gene3D" id="3.30.379.10">
    <property type="entry name" value="Chitobiase/beta-hexosaminidase domain 2-like"/>
    <property type="match status" value="1"/>
</dbReference>
<keyword evidence="6 9" id="KW-0624">Polysaccharide degradation</keyword>
<feature type="signal peptide" evidence="10">
    <location>
        <begin position="1"/>
        <end position="21"/>
    </location>
</feature>
<dbReference type="SUPFAM" id="SSF51445">
    <property type="entry name" value="(Trans)glycosidases"/>
    <property type="match status" value="1"/>
</dbReference>
<feature type="domain" description="Alpha glucuronidase N-terminal" evidence="11">
    <location>
        <begin position="27"/>
        <end position="146"/>
    </location>
</feature>
<dbReference type="GO" id="GO:0045493">
    <property type="term" value="P:xylan catabolic process"/>
    <property type="evidence" value="ECO:0007669"/>
    <property type="project" value="UniProtKB-KW"/>
</dbReference>
<evidence type="ECO:0000256" key="9">
    <source>
        <dbReference type="RuleBase" id="RU361198"/>
    </source>
</evidence>
<keyword evidence="3 7" id="KW-0378">Hydrolase</keyword>
<organism evidence="14 15">
    <name type="scientific">Christiangramia oceanisediminis</name>
    <dbReference type="NCBI Taxonomy" id="2920386"/>
    <lineage>
        <taxon>Bacteria</taxon>
        <taxon>Pseudomonadati</taxon>
        <taxon>Bacteroidota</taxon>
        <taxon>Flavobacteriia</taxon>
        <taxon>Flavobacteriales</taxon>
        <taxon>Flavobacteriaceae</taxon>
        <taxon>Christiangramia</taxon>
    </lineage>
</organism>
<dbReference type="InterPro" id="IPR017853">
    <property type="entry name" value="GH"/>
</dbReference>
<evidence type="ECO:0000256" key="7">
    <source>
        <dbReference type="PIRNR" id="PIRNR029900"/>
    </source>
</evidence>
<comment type="similarity">
    <text evidence="1 7 9">Belongs to the glycosyl hydrolase 67 family.</text>
</comment>
<feature type="active site" description="Proton acceptor" evidence="8">
    <location>
        <position position="409"/>
    </location>
</feature>
<feature type="chain" id="PRO_5040822744" description="Xylan alpha-1,2-glucuronidase" evidence="10">
    <location>
        <begin position="22"/>
        <end position="721"/>
    </location>
</feature>
<dbReference type="InterPro" id="IPR011100">
    <property type="entry name" value="Glyco_hydro_67_cat"/>
</dbReference>
<dbReference type="InterPro" id="IPR037054">
    <property type="entry name" value="A-glucoronidase_C_sf"/>
</dbReference>
<keyword evidence="2 7" id="KW-0858">Xylan degradation</keyword>
<dbReference type="Gene3D" id="3.90.1330.10">
    <property type="entry name" value="Alpha-glucuronidase, C-terminal domain"/>
    <property type="match status" value="1"/>
</dbReference>
<dbReference type="PANTHER" id="PTHR39207">
    <property type="entry name" value="ALPHA-GLUCURONIDASE A"/>
    <property type="match status" value="1"/>
</dbReference>
<dbReference type="Gene3D" id="3.20.20.80">
    <property type="entry name" value="Glycosidases"/>
    <property type="match status" value="1"/>
</dbReference>
<accession>A0A9X2I7V6</accession>
<dbReference type="PANTHER" id="PTHR39207:SF1">
    <property type="entry name" value="ALPHA-GLUCURONIDASE A"/>
    <property type="match status" value="1"/>
</dbReference>
<dbReference type="InterPro" id="IPR005154">
    <property type="entry name" value="Glyco_hydro_67_aGlcAse_N"/>
</dbReference>
<proteinExistence type="inferred from homology"/>
<dbReference type="Pfam" id="PF03648">
    <property type="entry name" value="Glyco_hydro_67N"/>
    <property type="match status" value="1"/>
</dbReference>
<evidence type="ECO:0000256" key="2">
    <source>
        <dbReference type="ARBA" id="ARBA00022651"/>
    </source>
</evidence>
<feature type="active site" description="Proton acceptor" evidence="8">
    <location>
        <position position="381"/>
    </location>
</feature>
<dbReference type="AlphaFoldDB" id="A0A9X2I7V6"/>
<evidence type="ECO:0000256" key="4">
    <source>
        <dbReference type="ARBA" id="ARBA00023277"/>
    </source>
</evidence>
<dbReference type="Pfam" id="PF07488">
    <property type="entry name" value="Glyco_hydro_67M"/>
    <property type="match status" value="1"/>
</dbReference>
<evidence type="ECO:0000256" key="1">
    <source>
        <dbReference type="ARBA" id="ARBA00008833"/>
    </source>
</evidence>
<dbReference type="RefSeq" id="WP_241549399.1">
    <property type="nucleotide sequence ID" value="NZ_JANCNS010000001.1"/>
</dbReference>
<name>A0A9X2I7V6_9FLAO</name>
<evidence type="ECO:0000256" key="3">
    <source>
        <dbReference type="ARBA" id="ARBA00022801"/>
    </source>
</evidence>
<keyword evidence="15" id="KW-1185">Reference proteome</keyword>
<protein>
    <recommendedName>
        <fullName evidence="9">Xylan alpha-1,2-glucuronidase</fullName>
        <ecNumber evidence="9">3.2.1.131</ecNumber>
    </recommendedName>
</protein>
<comment type="catalytic activity">
    <reaction evidence="9">
        <text>Hydrolysis of (1-&gt;2)-alpha-D-(4-O-methyl)glucuronosyl links in the main chain of hardwood xylans.</text>
        <dbReference type="EC" id="3.2.1.131"/>
    </reaction>
</comment>
<dbReference type="InterPro" id="IPR011395">
    <property type="entry name" value="Glyco_hydro_67_aGlcAse"/>
</dbReference>
<gene>
    <name evidence="14" type="ORF">MKO06_04145</name>
</gene>
<dbReference type="Proteomes" id="UP001155280">
    <property type="component" value="Unassembled WGS sequence"/>
</dbReference>
<dbReference type="InterPro" id="IPR011099">
    <property type="entry name" value="Glyco_hydro_67_C"/>
</dbReference>
<dbReference type="InterPro" id="IPR029018">
    <property type="entry name" value="Hex-like_dom2"/>
</dbReference>
<evidence type="ECO:0000256" key="6">
    <source>
        <dbReference type="ARBA" id="ARBA00023326"/>
    </source>
</evidence>
<dbReference type="PIRSF" id="PIRSF029900">
    <property type="entry name" value="Alpha-glucuronds"/>
    <property type="match status" value="1"/>
</dbReference>
<evidence type="ECO:0000259" key="13">
    <source>
        <dbReference type="Pfam" id="PF07488"/>
    </source>
</evidence>
<evidence type="ECO:0000256" key="5">
    <source>
        <dbReference type="ARBA" id="ARBA00023295"/>
    </source>
</evidence>
<dbReference type="EC" id="3.2.1.131" evidence="9"/>
<evidence type="ECO:0000259" key="11">
    <source>
        <dbReference type="Pfam" id="PF03648"/>
    </source>
</evidence>
<feature type="domain" description="Glycosyl hydrolase family 67 catalytic" evidence="13">
    <location>
        <begin position="150"/>
        <end position="469"/>
    </location>
</feature>
<keyword evidence="5 7" id="KW-0326">Glycosidase</keyword>
<dbReference type="SUPFAM" id="SSF55545">
    <property type="entry name" value="beta-N-acetylhexosaminidase-like domain"/>
    <property type="match status" value="1"/>
</dbReference>
<sequence length="721" mass="82418">MNLKKHFVLFFLLTLVGNLNAQNGYDLWLQYSSITDSQLKQQYTSKITGIQVKGSSATLNASTEELKNAWKSLFDTDLETREQGSNLLMLATEDRLSSELQTELSSDLESINDEGYIIKQLSIDEQPTILITAKSDIGVLYGSFRLLKEIQLHKDISNIDISDSPKIQKRVLNHWDNLDRTVERGYAGFSIWDWHLLPELIKPEYMDYARANASIGINGTVLTNVNANSLVLTEHYIEKVKALAEVFRPYGIQVYLTARFSAPLESGDLDTADPLNEEVRQWWKDKADEIYAEIPDFGGFLVKANSEGQPGPNNYGRSHVDGANMLAEAVAPHGGIVMWRAFVYSEDDPEDRAKQAYSEFVPFDGQFHDNVLVQVKNGAIDFQPREPFHPIFGAMPDTPLMMEFQITQEYLGFSSHLVFLPKMFEETLQSDTYVQGENSSVAKIIDGTLSNKKLTGIAGVANIGTEKNWTGHPFGQANWYGFGRLAWDPYLDSEKIAEDWIKMTFTNNPEFVQPIKEMLLDSRESVVKYMTPLGLHHIMDTGHHYGPGPWVSELSRPEWNPVYYHKADSEGVGFDRTKSGSNALAQYADPIAEKYSSPETTPEKFLLWFHHLPWDYEMENGKTLWFNIATTYQEGVEEVQDMIDTWEKMEEYVDQEPYEKVSMLLQIQLKEAKWWRDACLAYFQKYSNMELPESVPEPEHSLEYYKSLEFPFAPGIRPSWN</sequence>
<keyword evidence="4 9" id="KW-0119">Carbohydrate metabolism</keyword>
<comment type="subunit">
    <text evidence="9">Homodimer.</text>
</comment>
<feature type="domain" description="Glycosyl hydrolase family 67 C-terminal" evidence="12">
    <location>
        <begin position="470"/>
        <end position="693"/>
    </location>
</feature>
<evidence type="ECO:0000256" key="10">
    <source>
        <dbReference type="SAM" id="SignalP"/>
    </source>
</evidence>
<evidence type="ECO:0000259" key="12">
    <source>
        <dbReference type="Pfam" id="PF07477"/>
    </source>
</evidence>
<comment type="caution">
    <text evidence="14">The sequence shown here is derived from an EMBL/GenBank/DDBJ whole genome shotgun (WGS) entry which is preliminary data.</text>
</comment>
<dbReference type="GO" id="GO:0033939">
    <property type="term" value="F:xylan alpha-1,2-glucuronosidase activity"/>
    <property type="evidence" value="ECO:0007669"/>
    <property type="project" value="UniProtKB-EC"/>
</dbReference>
<dbReference type="GO" id="GO:0005576">
    <property type="term" value="C:extracellular region"/>
    <property type="evidence" value="ECO:0007669"/>
    <property type="project" value="InterPro"/>
</dbReference>
<dbReference type="Pfam" id="PF07477">
    <property type="entry name" value="Glyco_hydro_67C"/>
    <property type="match status" value="1"/>
</dbReference>
<evidence type="ECO:0000313" key="14">
    <source>
        <dbReference type="EMBL" id="MCP9199086.1"/>
    </source>
</evidence>
<evidence type="ECO:0000256" key="8">
    <source>
        <dbReference type="PIRSR" id="PIRSR029900-1"/>
    </source>
</evidence>
<dbReference type="EMBL" id="JANCNS010000001">
    <property type="protein sequence ID" value="MCP9199086.1"/>
    <property type="molecule type" value="Genomic_DNA"/>
</dbReference>
<reference evidence="14" key="1">
    <citation type="submission" date="2022-07" db="EMBL/GenBank/DDBJ databases">
        <title>Gramela sediminis sp. nov., isolated from deep-sea sediment of the Indian Ocean.</title>
        <authorList>
            <person name="Shi H."/>
        </authorList>
    </citation>
    <scope>NUCLEOTIDE SEQUENCE</scope>
    <source>
        <strain evidence="14">GC03-9</strain>
    </source>
</reference>
<dbReference type="GO" id="GO:0046559">
    <property type="term" value="F:alpha-glucuronidase activity"/>
    <property type="evidence" value="ECO:0007669"/>
    <property type="project" value="InterPro"/>
</dbReference>
<evidence type="ECO:0000313" key="15">
    <source>
        <dbReference type="Proteomes" id="UP001155280"/>
    </source>
</evidence>
<feature type="active site" description="Proton donor" evidence="8">
    <location>
        <position position="307"/>
    </location>
</feature>
<keyword evidence="10" id="KW-0732">Signal</keyword>